<name>A0ABQ7FCU6_9ACTN</name>
<protein>
    <submittedName>
        <fullName evidence="1">Uncharacterized protein</fullName>
    </submittedName>
</protein>
<gene>
    <name evidence="1" type="ORF">GCU69_29850</name>
</gene>
<evidence type="ECO:0000313" key="1">
    <source>
        <dbReference type="EMBL" id="KAF4405529.1"/>
    </source>
</evidence>
<comment type="caution">
    <text evidence="1">The sequence shown here is derived from an EMBL/GenBank/DDBJ whole genome shotgun (WGS) entry which is preliminary data.</text>
</comment>
<dbReference type="EMBL" id="WHPN01000416">
    <property type="protein sequence ID" value="KAF4405529.1"/>
    <property type="molecule type" value="Genomic_DNA"/>
</dbReference>
<accession>A0ABQ7FCU6</accession>
<organism evidence="1 2">
    <name type="scientific">Streptomyces lycii</name>
    <dbReference type="NCBI Taxonomy" id="2654337"/>
    <lineage>
        <taxon>Bacteria</taxon>
        <taxon>Bacillati</taxon>
        <taxon>Actinomycetota</taxon>
        <taxon>Actinomycetes</taxon>
        <taxon>Kitasatosporales</taxon>
        <taxon>Streptomycetaceae</taxon>
        <taxon>Streptomyces</taxon>
    </lineage>
</organism>
<keyword evidence="2" id="KW-1185">Reference proteome</keyword>
<dbReference type="RefSeq" id="WP_156207728.1">
    <property type="nucleotide sequence ID" value="NZ_WHPN01000416.1"/>
</dbReference>
<dbReference type="Proteomes" id="UP000621266">
    <property type="component" value="Unassembled WGS sequence"/>
</dbReference>
<evidence type="ECO:0000313" key="2">
    <source>
        <dbReference type="Proteomes" id="UP000621266"/>
    </source>
</evidence>
<reference evidence="1 2" key="1">
    <citation type="submission" date="2019-10" db="EMBL/GenBank/DDBJ databases">
        <title>Streptomyces tenebrisbrunneis sp.nov., an endogenous actinomycete isolated from of Lycium ruthenicum.</title>
        <authorList>
            <person name="Ma L."/>
        </authorList>
    </citation>
    <scope>NUCLEOTIDE SEQUENCE [LARGE SCALE GENOMIC DNA]</scope>
    <source>
        <strain evidence="1 2">TRM 66187</strain>
    </source>
</reference>
<proteinExistence type="predicted"/>
<sequence>MASNPAHVTAYAEGEVREQFVFCFHARIIGGRLRTSSRSKEVAFADSDKLGEPNIHPSVRMRIDQGLAERAAPYVG</sequence>